<feature type="domain" description="ATP synthase F1 complex delta/epsilon subunit N-terminal" evidence="13">
    <location>
        <begin position="6"/>
        <end position="84"/>
    </location>
</feature>
<keyword evidence="5 10" id="KW-0375">Hydrogen ion transport</keyword>
<dbReference type="NCBIfam" id="TIGR01216">
    <property type="entry name" value="ATP_synt_epsi"/>
    <property type="match status" value="1"/>
</dbReference>
<keyword evidence="12" id="KW-0175">Coiled coil</keyword>
<dbReference type="EMBL" id="DMAI01000344">
    <property type="protein sequence ID" value="HAE49879.1"/>
    <property type="molecule type" value="Genomic_DNA"/>
</dbReference>
<evidence type="ECO:0000256" key="2">
    <source>
        <dbReference type="ARBA" id="ARBA00004184"/>
    </source>
</evidence>
<evidence type="ECO:0000256" key="11">
    <source>
        <dbReference type="RuleBase" id="RU003656"/>
    </source>
</evidence>
<dbReference type="GO" id="GO:0046933">
    <property type="term" value="F:proton-transporting ATP synthase activity, rotational mechanism"/>
    <property type="evidence" value="ECO:0007669"/>
    <property type="project" value="UniProtKB-UniRule"/>
</dbReference>
<evidence type="ECO:0000256" key="8">
    <source>
        <dbReference type="ARBA" id="ARBA00023196"/>
    </source>
</evidence>
<proteinExistence type="inferred from homology"/>
<dbReference type="PANTHER" id="PTHR13822:SF10">
    <property type="entry name" value="ATP SYNTHASE EPSILON CHAIN, CHLOROPLASTIC"/>
    <property type="match status" value="1"/>
</dbReference>
<dbReference type="SUPFAM" id="SSF51344">
    <property type="entry name" value="Epsilon subunit of F1F0-ATP synthase N-terminal domain"/>
    <property type="match status" value="1"/>
</dbReference>
<evidence type="ECO:0000256" key="10">
    <source>
        <dbReference type="HAMAP-Rule" id="MF_00530"/>
    </source>
</evidence>
<keyword evidence="9 10" id="KW-0066">ATP synthesis</keyword>
<dbReference type="HAMAP" id="MF_00530">
    <property type="entry name" value="ATP_synth_epsil_bac"/>
    <property type="match status" value="1"/>
</dbReference>
<sequence>MSDKVRFELVSPERLLLARDVDMIVVPGSEGHFGVLPGHAPLIATMRPGVIEVYEGQTVVDRLFVAGGMVEVTEASCIVLAEDALNLKDVNRGDAEARAKAAREDLSLARDEAERLSAERKIAEAEALLQAVA</sequence>
<dbReference type="GO" id="GO:0012505">
    <property type="term" value="C:endomembrane system"/>
    <property type="evidence" value="ECO:0007669"/>
    <property type="project" value="UniProtKB-SubCell"/>
</dbReference>
<dbReference type="InterPro" id="IPR036771">
    <property type="entry name" value="ATPsynth_dsu/esu_N"/>
</dbReference>
<evidence type="ECO:0000313" key="14">
    <source>
        <dbReference type="EMBL" id="HAE49879.1"/>
    </source>
</evidence>
<comment type="caution">
    <text evidence="14">The sequence shown here is derived from an EMBL/GenBank/DDBJ whole genome shotgun (WGS) entry which is preliminary data.</text>
</comment>
<keyword evidence="7 10" id="KW-0472">Membrane</keyword>
<keyword evidence="8 10" id="KW-0139">CF(1)</keyword>
<protein>
    <recommendedName>
        <fullName evidence="10">ATP synthase epsilon chain</fullName>
    </recommendedName>
    <alternativeName>
        <fullName evidence="10">ATP synthase F1 sector epsilon subunit</fullName>
    </alternativeName>
    <alternativeName>
        <fullName evidence="10">F-ATPase epsilon subunit</fullName>
    </alternativeName>
</protein>
<dbReference type="AlphaFoldDB" id="A0A3B9IRP6"/>
<comment type="subunit">
    <text evidence="10 11">F-type ATPases have 2 components, CF(1) - the catalytic core - and CF(0) - the membrane proton channel. CF(1) has five subunits: alpha(3), beta(3), gamma(1), delta(1), epsilon(1). CF(0) has three main subunits: a, b and c.</text>
</comment>
<evidence type="ECO:0000256" key="7">
    <source>
        <dbReference type="ARBA" id="ARBA00023136"/>
    </source>
</evidence>
<keyword evidence="10" id="KW-1003">Cell membrane</keyword>
<comment type="subcellular location">
    <subcellularLocation>
        <location evidence="10">Cell membrane</location>
        <topology evidence="10">Peripheral membrane protein</topology>
    </subcellularLocation>
    <subcellularLocation>
        <location evidence="2">Endomembrane system</location>
        <topology evidence="2">Peripheral membrane protein</topology>
    </subcellularLocation>
</comment>
<reference evidence="14 15" key="1">
    <citation type="journal article" date="2018" name="Nat. Biotechnol.">
        <title>A standardized bacterial taxonomy based on genome phylogeny substantially revises the tree of life.</title>
        <authorList>
            <person name="Parks D.H."/>
            <person name="Chuvochina M."/>
            <person name="Waite D.W."/>
            <person name="Rinke C."/>
            <person name="Skarshewski A."/>
            <person name="Chaumeil P.A."/>
            <person name="Hugenholtz P."/>
        </authorList>
    </citation>
    <scope>NUCLEOTIDE SEQUENCE [LARGE SCALE GENOMIC DNA]</scope>
    <source>
        <strain evidence="14">UBA8739</strain>
    </source>
</reference>
<organism evidence="14 15">
    <name type="scientific">Tistrella mobilis</name>
    <dbReference type="NCBI Taxonomy" id="171437"/>
    <lineage>
        <taxon>Bacteria</taxon>
        <taxon>Pseudomonadati</taxon>
        <taxon>Pseudomonadota</taxon>
        <taxon>Alphaproteobacteria</taxon>
        <taxon>Geminicoccales</taxon>
        <taxon>Geminicoccaceae</taxon>
        <taxon>Tistrella</taxon>
    </lineage>
</organism>
<comment type="function">
    <text evidence="1 10">Produces ATP from ADP in the presence of a proton gradient across the membrane.</text>
</comment>
<evidence type="ECO:0000313" key="15">
    <source>
        <dbReference type="Proteomes" id="UP000257706"/>
    </source>
</evidence>
<dbReference type="PANTHER" id="PTHR13822">
    <property type="entry name" value="ATP SYNTHASE DELTA/EPSILON CHAIN"/>
    <property type="match status" value="1"/>
</dbReference>
<dbReference type="GO" id="GO:0045259">
    <property type="term" value="C:proton-transporting ATP synthase complex"/>
    <property type="evidence" value="ECO:0007669"/>
    <property type="project" value="UniProtKB-KW"/>
</dbReference>
<feature type="coiled-coil region" evidence="12">
    <location>
        <begin position="92"/>
        <end position="128"/>
    </location>
</feature>
<dbReference type="Gene3D" id="2.60.15.10">
    <property type="entry name" value="F0F1 ATP synthase delta/epsilon subunit, N-terminal"/>
    <property type="match status" value="1"/>
</dbReference>
<dbReference type="GO" id="GO:0005886">
    <property type="term" value="C:plasma membrane"/>
    <property type="evidence" value="ECO:0007669"/>
    <property type="project" value="UniProtKB-SubCell"/>
</dbReference>
<evidence type="ECO:0000256" key="5">
    <source>
        <dbReference type="ARBA" id="ARBA00022781"/>
    </source>
</evidence>
<accession>A0A3B9IRP6</accession>
<dbReference type="CDD" id="cd12152">
    <property type="entry name" value="F1-ATPase_delta"/>
    <property type="match status" value="1"/>
</dbReference>
<dbReference type="InterPro" id="IPR020546">
    <property type="entry name" value="ATP_synth_F1_dsu/esu_N"/>
</dbReference>
<dbReference type="GO" id="GO:0005524">
    <property type="term" value="F:ATP binding"/>
    <property type="evidence" value="ECO:0007669"/>
    <property type="project" value="UniProtKB-UniRule"/>
</dbReference>
<evidence type="ECO:0000256" key="6">
    <source>
        <dbReference type="ARBA" id="ARBA00023065"/>
    </source>
</evidence>
<gene>
    <name evidence="10 14" type="primary">atpC</name>
    <name evidence="14" type="ORF">DCK97_20920</name>
</gene>
<name>A0A3B9IRP6_9PROT</name>
<evidence type="ECO:0000256" key="3">
    <source>
        <dbReference type="ARBA" id="ARBA00005712"/>
    </source>
</evidence>
<evidence type="ECO:0000256" key="1">
    <source>
        <dbReference type="ARBA" id="ARBA00003543"/>
    </source>
</evidence>
<evidence type="ECO:0000256" key="4">
    <source>
        <dbReference type="ARBA" id="ARBA00022448"/>
    </source>
</evidence>
<keyword evidence="4 10" id="KW-0813">Transport</keyword>
<evidence type="ECO:0000259" key="13">
    <source>
        <dbReference type="Pfam" id="PF02823"/>
    </source>
</evidence>
<dbReference type="InterPro" id="IPR001469">
    <property type="entry name" value="ATP_synth_F1_dsu/esu"/>
</dbReference>
<comment type="similarity">
    <text evidence="3 10 11">Belongs to the ATPase epsilon chain family.</text>
</comment>
<evidence type="ECO:0000256" key="9">
    <source>
        <dbReference type="ARBA" id="ARBA00023310"/>
    </source>
</evidence>
<evidence type="ECO:0000256" key="12">
    <source>
        <dbReference type="SAM" id="Coils"/>
    </source>
</evidence>
<keyword evidence="6 10" id="KW-0406">Ion transport</keyword>
<dbReference type="Pfam" id="PF02823">
    <property type="entry name" value="ATP-synt_DE_N"/>
    <property type="match status" value="1"/>
</dbReference>
<dbReference type="Proteomes" id="UP000257706">
    <property type="component" value="Unassembled WGS sequence"/>
</dbReference>